<evidence type="ECO:0000313" key="1">
    <source>
        <dbReference type="EMBL" id="SIQ41739.1"/>
    </source>
</evidence>
<accession>A0A8G2FL97</accession>
<evidence type="ECO:0000313" key="2">
    <source>
        <dbReference type="Proteomes" id="UP000186308"/>
    </source>
</evidence>
<dbReference type="InterPro" id="IPR011008">
    <property type="entry name" value="Dimeric_a/b-barrel"/>
</dbReference>
<sequence>MITISVLYPQTADATFDMAYYHATHMKMVHDLWGSMGLHGARVMKGVPGPDGAAPQFGVITLLEFESMAAFGKAAAAHGAAIMGDVPNFTNVTPVLQFNEAAS</sequence>
<dbReference type="Proteomes" id="UP000186308">
    <property type="component" value="Unassembled WGS sequence"/>
</dbReference>
<evidence type="ECO:0008006" key="3">
    <source>
        <dbReference type="Google" id="ProtNLM"/>
    </source>
</evidence>
<dbReference type="EMBL" id="FTNE01000004">
    <property type="protein sequence ID" value="SIQ41739.1"/>
    <property type="molecule type" value="Genomic_DNA"/>
</dbReference>
<proteinExistence type="predicted"/>
<name>A0A8G2FL97_ACIRU</name>
<dbReference type="InterPro" id="IPR009799">
    <property type="entry name" value="EthD_dom"/>
</dbReference>
<keyword evidence="2" id="KW-1185">Reference proteome</keyword>
<dbReference type="OrthoDB" id="5343971at2"/>
<comment type="caution">
    <text evidence="1">The sequence shown here is derived from an EMBL/GenBank/DDBJ whole genome shotgun (WGS) entry which is preliminary data.</text>
</comment>
<protein>
    <recommendedName>
        <fullName evidence="3">EthD domain-containing protein</fullName>
    </recommendedName>
</protein>
<dbReference type="Gene3D" id="3.30.70.100">
    <property type="match status" value="1"/>
</dbReference>
<dbReference type="SUPFAM" id="SSF54909">
    <property type="entry name" value="Dimeric alpha+beta barrel"/>
    <property type="match status" value="1"/>
</dbReference>
<dbReference type="PANTHER" id="PTHR40260:SF2">
    <property type="entry name" value="BLR8190 PROTEIN"/>
    <property type="match status" value="1"/>
</dbReference>
<reference evidence="1 2" key="1">
    <citation type="submission" date="2017-01" db="EMBL/GenBank/DDBJ databases">
        <authorList>
            <person name="Varghese N."/>
            <person name="Submissions S."/>
        </authorList>
    </citation>
    <scope>NUCLEOTIDE SEQUENCE [LARGE SCALE GENOMIC DNA]</scope>
    <source>
        <strain evidence="1 2">ATCC 35905</strain>
    </source>
</reference>
<gene>
    <name evidence="1" type="ORF">SAMN05421828_104169</name>
</gene>
<dbReference type="PANTHER" id="PTHR40260">
    <property type="entry name" value="BLR8190 PROTEIN"/>
    <property type="match status" value="1"/>
</dbReference>
<dbReference type="RefSeq" id="WP_029310562.1">
    <property type="nucleotide sequence ID" value="NZ_DAOMCH010000008.1"/>
</dbReference>
<dbReference type="NCBIfam" id="TIGR02118">
    <property type="entry name" value="EthD family reductase"/>
    <property type="match status" value="1"/>
</dbReference>
<dbReference type="GO" id="GO:0016491">
    <property type="term" value="F:oxidoreductase activity"/>
    <property type="evidence" value="ECO:0007669"/>
    <property type="project" value="InterPro"/>
</dbReference>
<dbReference type="AlphaFoldDB" id="A0A8G2FL97"/>
<organism evidence="1 2">
    <name type="scientific">Acidiphilium rubrum</name>
    <dbReference type="NCBI Taxonomy" id="526"/>
    <lineage>
        <taxon>Bacteria</taxon>
        <taxon>Pseudomonadati</taxon>
        <taxon>Pseudomonadota</taxon>
        <taxon>Alphaproteobacteria</taxon>
        <taxon>Acetobacterales</taxon>
        <taxon>Acidocellaceae</taxon>
        <taxon>Acidiphilium</taxon>
    </lineage>
</organism>